<proteinExistence type="inferred from homology"/>
<accession>A0A9D0YXU7</accession>
<dbReference type="FunFam" id="2.160.10.10:FF:000025">
    <property type="entry name" value="Hexapeptide-repeat containing-acetyltransferase"/>
    <property type="match status" value="1"/>
</dbReference>
<protein>
    <recommendedName>
        <fullName evidence="5">Acetyltransferase</fullName>
        <ecNumber evidence="5">2.3.1.-</ecNumber>
    </recommendedName>
</protein>
<dbReference type="Gene3D" id="2.160.10.10">
    <property type="entry name" value="Hexapeptide repeat proteins"/>
    <property type="match status" value="1"/>
</dbReference>
<dbReference type="SUPFAM" id="SSF51161">
    <property type="entry name" value="Trimeric LpxA-like enzymes"/>
    <property type="match status" value="1"/>
</dbReference>
<feature type="domain" description="Maltose/galactoside acetyltransferase" evidence="6">
    <location>
        <begin position="4"/>
        <end position="58"/>
    </location>
</feature>
<dbReference type="Pfam" id="PF00132">
    <property type="entry name" value="Hexapep"/>
    <property type="match status" value="1"/>
</dbReference>
<dbReference type="EMBL" id="DVFI01000100">
    <property type="protein sequence ID" value="HIQ63376.1"/>
    <property type="molecule type" value="Genomic_DNA"/>
</dbReference>
<evidence type="ECO:0000313" key="7">
    <source>
        <dbReference type="EMBL" id="HIQ63376.1"/>
    </source>
</evidence>
<reference evidence="7" key="1">
    <citation type="submission" date="2020-10" db="EMBL/GenBank/DDBJ databases">
        <authorList>
            <person name="Gilroy R."/>
        </authorList>
    </citation>
    <scope>NUCLEOTIDE SEQUENCE</scope>
    <source>
        <strain evidence="7">ChiHile30-977</strain>
    </source>
</reference>
<gene>
    <name evidence="7" type="ORF">IAA66_07285</name>
</gene>
<dbReference type="SMART" id="SM01266">
    <property type="entry name" value="Mac"/>
    <property type="match status" value="1"/>
</dbReference>
<dbReference type="InterPro" id="IPR011004">
    <property type="entry name" value="Trimer_LpxA-like_sf"/>
</dbReference>
<dbReference type="InterPro" id="IPR024688">
    <property type="entry name" value="Mac_dom"/>
</dbReference>
<evidence type="ECO:0000256" key="3">
    <source>
        <dbReference type="ARBA" id="ARBA00022737"/>
    </source>
</evidence>
<keyword evidence="4 5" id="KW-0012">Acyltransferase</keyword>
<comment type="caution">
    <text evidence="7">The sequence shown here is derived from an EMBL/GenBank/DDBJ whole genome shotgun (WGS) entry which is preliminary data.</text>
</comment>
<evidence type="ECO:0000256" key="4">
    <source>
        <dbReference type="ARBA" id="ARBA00023315"/>
    </source>
</evidence>
<evidence type="ECO:0000259" key="6">
    <source>
        <dbReference type="SMART" id="SM01266"/>
    </source>
</evidence>
<evidence type="ECO:0000313" key="8">
    <source>
        <dbReference type="Proteomes" id="UP000886819"/>
    </source>
</evidence>
<dbReference type="PANTHER" id="PTHR43017">
    <property type="entry name" value="GALACTOSIDE O-ACETYLTRANSFERASE"/>
    <property type="match status" value="1"/>
</dbReference>
<evidence type="ECO:0000256" key="2">
    <source>
        <dbReference type="ARBA" id="ARBA00022679"/>
    </source>
</evidence>
<dbReference type="AlphaFoldDB" id="A0A9D0YXU7"/>
<dbReference type="InterPro" id="IPR018357">
    <property type="entry name" value="Hexapep_transf_CS"/>
</dbReference>
<dbReference type="Proteomes" id="UP000886819">
    <property type="component" value="Unassembled WGS sequence"/>
</dbReference>
<dbReference type="InterPro" id="IPR039369">
    <property type="entry name" value="LacA-like"/>
</dbReference>
<sequence length="204" mass="23077">MPMKDKMHTGDLYFPGDEEIMREQTQRLERLYDFNHTRPSESEKRQALLKEMFAEIGEGCYIEPPLYANHAGGHVHFGKGIYCNFGLTLVDDTHIYVGDHTMFGPNVVVATAGHPILPELRQRGYQYNFPVRIGKNCWIGAGVLIMPGITIGDHVVLGAGSVVTRDIPSRVVAAGNPCRVLREVNERDRAYYFRDRAIDWDALE</sequence>
<dbReference type="CDD" id="cd03357">
    <property type="entry name" value="LbH_MAT_GAT"/>
    <property type="match status" value="1"/>
</dbReference>
<keyword evidence="3" id="KW-0677">Repeat</keyword>
<name>A0A9D0YXU7_9FIRM</name>
<dbReference type="Pfam" id="PF12464">
    <property type="entry name" value="Mac"/>
    <property type="match status" value="1"/>
</dbReference>
<dbReference type="PROSITE" id="PS00101">
    <property type="entry name" value="HEXAPEP_TRANSFERASES"/>
    <property type="match status" value="1"/>
</dbReference>
<dbReference type="PANTHER" id="PTHR43017:SF1">
    <property type="entry name" value="ACETYLTRANSFERASE YJL218W-RELATED"/>
    <property type="match status" value="1"/>
</dbReference>
<dbReference type="EC" id="2.3.1.-" evidence="5"/>
<evidence type="ECO:0000256" key="1">
    <source>
        <dbReference type="ARBA" id="ARBA00007274"/>
    </source>
</evidence>
<evidence type="ECO:0000256" key="5">
    <source>
        <dbReference type="RuleBase" id="RU367021"/>
    </source>
</evidence>
<keyword evidence="2 5" id="KW-0808">Transferase</keyword>
<comment type="similarity">
    <text evidence="1 5">Belongs to the transferase hexapeptide repeat family.</text>
</comment>
<organism evidence="7 8">
    <name type="scientific">Candidatus Avichristensenella intestinipullorum</name>
    <dbReference type="NCBI Taxonomy" id="2840693"/>
    <lineage>
        <taxon>Bacteria</taxon>
        <taxon>Bacillati</taxon>
        <taxon>Bacillota</taxon>
        <taxon>Clostridia</taxon>
        <taxon>Candidatus Avichristensenella</taxon>
    </lineage>
</organism>
<dbReference type="GO" id="GO:0008870">
    <property type="term" value="F:galactoside O-acetyltransferase activity"/>
    <property type="evidence" value="ECO:0007669"/>
    <property type="project" value="TreeGrafter"/>
</dbReference>
<reference evidence="7" key="2">
    <citation type="journal article" date="2021" name="PeerJ">
        <title>Extensive microbial diversity within the chicken gut microbiome revealed by metagenomics and culture.</title>
        <authorList>
            <person name="Gilroy R."/>
            <person name="Ravi A."/>
            <person name="Getino M."/>
            <person name="Pursley I."/>
            <person name="Horton D.L."/>
            <person name="Alikhan N.F."/>
            <person name="Baker D."/>
            <person name="Gharbi K."/>
            <person name="Hall N."/>
            <person name="Watson M."/>
            <person name="Adriaenssens E.M."/>
            <person name="Foster-Nyarko E."/>
            <person name="Jarju S."/>
            <person name="Secka A."/>
            <person name="Antonio M."/>
            <person name="Oren A."/>
            <person name="Chaudhuri R.R."/>
            <person name="La Ragione R."/>
            <person name="Hildebrand F."/>
            <person name="Pallen M.J."/>
        </authorList>
    </citation>
    <scope>NUCLEOTIDE SEQUENCE</scope>
    <source>
        <strain evidence="7">ChiHile30-977</strain>
    </source>
</reference>
<dbReference type="InterPro" id="IPR001451">
    <property type="entry name" value="Hexapep"/>
</dbReference>